<feature type="compositionally biased region" description="Low complexity" evidence="1">
    <location>
        <begin position="752"/>
        <end position="768"/>
    </location>
</feature>
<dbReference type="InterPro" id="IPR027267">
    <property type="entry name" value="AH/BAR_dom_sf"/>
</dbReference>
<dbReference type="GeneID" id="20816404"/>
<dbReference type="EMBL" id="KI913170">
    <property type="protein sequence ID" value="ETV70068.1"/>
    <property type="molecule type" value="Genomic_DNA"/>
</dbReference>
<dbReference type="AlphaFoldDB" id="W4FTU7"/>
<reference evidence="2" key="1">
    <citation type="submission" date="2013-12" db="EMBL/GenBank/DDBJ databases">
        <title>The Genome Sequence of Aphanomyces astaci APO3.</title>
        <authorList>
            <consortium name="The Broad Institute Genomics Platform"/>
            <person name="Russ C."/>
            <person name="Tyler B."/>
            <person name="van West P."/>
            <person name="Dieguez-Uribeondo J."/>
            <person name="Young S.K."/>
            <person name="Zeng Q."/>
            <person name="Gargeya S."/>
            <person name="Fitzgerald M."/>
            <person name="Abouelleil A."/>
            <person name="Alvarado L."/>
            <person name="Chapman S.B."/>
            <person name="Gainer-Dewar J."/>
            <person name="Goldberg J."/>
            <person name="Griggs A."/>
            <person name="Gujja S."/>
            <person name="Hansen M."/>
            <person name="Howarth C."/>
            <person name="Imamovic A."/>
            <person name="Ireland A."/>
            <person name="Larimer J."/>
            <person name="McCowan C."/>
            <person name="Murphy C."/>
            <person name="Pearson M."/>
            <person name="Poon T.W."/>
            <person name="Priest M."/>
            <person name="Roberts A."/>
            <person name="Saif S."/>
            <person name="Shea T."/>
            <person name="Sykes S."/>
            <person name="Wortman J."/>
            <person name="Nusbaum C."/>
            <person name="Birren B."/>
        </authorList>
    </citation>
    <scope>NUCLEOTIDE SEQUENCE [LARGE SCALE GENOMIC DNA]</scope>
    <source>
        <strain evidence="2">APO3</strain>
    </source>
</reference>
<sequence length="813" mass="90704">MSRVSQPPYMLGERAPPSHGGDGNMSFRQVPYVSVHARVEKGVAVRKHLRKYLESSAASHTAMSHHLLNDAHIVSMQPDEISKTCMDEVFRMLHKYNHTVGTKSVEVSRSLSELAAPLDNSGKLKKWNKDTYNLIQKCVQDVAAADKKMERAIARRNKAMEDHAQWRRVVEANKATLATQPTNQECMRAVNTSQTRAIAAAEDERAAGQEYEDAKSALHSAIEHRDDMVEGATEASQMAEDDRLETMTLILHQFVQTKQAALVAEMEALKELAKVVGSLDRNAALQQYIVDHMQPDITHRHSKAMFLVEWHWKWHLERVELAKSEPEDYLNLTSDSIRCLQEHNITVFDVEVMKEFVASCFVTPDLSRMIGSERKVPTKHRHRFVDPTAGRALYRLDVVRQVILAALNHQRAFGVELTVVGYEMLVAALTLLLHGCLESGDTRCAKSVMNMAQTFYCTHKHKQHYLLPNLVLHPLWQTAHFWGDAVLLGIGEELSRHSFDTPWQCLSASARAALVVTVHNVVFGQLSTFVYNMASFRLSRHQIRQFVQTVALSFELSEDQRMALLAAVAALSIENEEDGRAILGGDAALFTTAIFPEWRKTAPPKDTAMQALVGHGLSRIKGIFDRDMDKASSQVLLANAQKAKNDDQWADLFGDVAPPTRLHGDAAMMPPPPLVEPPEMMESTGRRGDEGTKSLRRRPKSNNAISDFIPPMPMGPPPPALMSPNEASTKKQRPRSSNSVILAEAAFEMKPSSSTSSSRTGQPSTSTSRNRTSADSSDDDVSTPARQRRPRARYGDATGVAALRSRFERMQTM</sequence>
<organism evidence="2">
    <name type="scientific">Aphanomyces astaci</name>
    <name type="common">Crayfish plague agent</name>
    <dbReference type="NCBI Taxonomy" id="112090"/>
    <lineage>
        <taxon>Eukaryota</taxon>
        <taxon>Sar</taxon>
        <taxon>Stramenopiles</taxon>
        <taxon>Oomycota</taxon>
        <taxon>Saprolegniomycetes</taxon>
        <taxon>Saprolegniales</taxon>
        <taxon>Verrucalvaceae</taxon>
        <taxon>Aphanomyces</taxon>
    </lineage>
</organism>
<feature type="compositionally biased region" description="Pro residues" evidence="1">
    <location>
        <begin position="710"/>
        <end position="721"/>
    </location>
</feature>
<dbReference type="STRING" id="112090.W4FTU7"/>
<dbReference type="RefSeq" id="XP_009840511.1">
    <property type="nucleotide sequence ID" value="XM_009842209.1"/>
</dbReference>
<feature type="compositionally biased region" description="Basic and acidic residues" evidence="1">
    <location>
        <begin position="684"/>
        <end position="693"/>
    </location>
</feature>
<dbReference type="InterPro" id="IPR039872">
    <property type="entry name" value="KIAA0513"/>
</dbReference>
<feature type="region of interest" description="Disordered" evidence="1">
    <location>
        <begin position="1"/>
        <end position="23"/>
    </location>
</feature>
<feature type="region of interest" description="Disordered" evidence="1">
    <location>
        <begin position="669"/>
        <end position="800"/>
    </location>
</feature>
<gene>
    <name evidence="2" type="ORF">H257_14408</name>
</gene>
<dbReference type="SUPFAM" id="SSF103657">
    <property type="entry name" value="BAR/IMD domain-like"/>
    <property type="match status" value="1"/>
</dbReference>
<dbReference type="Gene3D" id="1.20.1270.60">
    <property type="entry name" value="Arfaptin homology (AH) domain/BAR domain"/>
    <property type="match status" value="1"/>
</dbReference>
<dbReference type="PANTHER" id="PTHR13663">
    <property type="entry name" value="SIMILAR TO RIKEN CDNA 6430548M08"/>
    <property type="match status" value="1"/>
</dbReference>
<proteinExistence type="predicted"/>
<evidence type="ECO:0000313" key="2">
    <source>
        <dbReference type="EMBL" id="ETV70068.1"/>
    </source>
</evidence>
<name>W4FTU7_APHAT</name>
<accession>W4FTU7</accession>
<protein>
    <recommendedName>
        <fullName evidence="3">SBF1/SBF2 domain-containing protein</fullName>
    </recommendedName>
</protein>
<dbReference type="PANTHER" id="PTHR13663:SF2">
    <property type="entry name" value="SIMILAR TO RIKEN CDNA 6430548M08"/>
    <property type="match status" value="1"/>
</dbReference>
<dbReference type="VEuPathDB" id="FungiDB:H257_14408"/>
<evidence type="ECO:0000256" key="1">
    <source>
        <dbReference type="SAM" id="MobiDB-lite"/>
    </source>
</evidence>
<evidence type="ECO:0008006" key="3">
    <source>
        <dbReference type="Google" id="ProtNLM"/>
    </source>
</evidence>
<dbReference type="OrthoDB" id="70940at2759"/>